<dbReference type="HAMAP" id="MF_01137">
    <property type="entry name" value="CdhA"/>
    <property type="match status" value="1"/>
</dbReference>
<dbReference type="InterPro" id="IPR017896">
    <property type="entry name" value="4Fe4S_Fe-S-bd"/>
</dbReference>
<dbReference type="SUPFAM" id="SSF56821">
    <property type="entry name" value="Prismane protein-like"/>
    <property type="match status" value="1"/>
</dbReference>
<dbReference type="OrthoDB" id="35334at2157"/>
<feature type="domain" description="4Fe-4S ferredoxin-type" evidence="9">
    <location>
        <begin position="399"/>
        <end position="427"/>
    </location>
</feature>
<dbReference type="Pfam" id="PF03063">
    <property type="entry name" value="Prismane"/>
    <property type="match status" value="2"/>
</dbReference>
<dbReference type="NCBIfam" id="TIGR00314">
    <property type="entry name" value="cdhA"/>
    <property type="match status" value="1"/>
</dbReference>
<accession>F8AM39</accession>
<dbReference type="RefSeq" id="WP_013866909.1">
    <property type="nucleotide sequence ID" value="NC_015636.1"/>
</dbReference>
<gene>
    <name evidence="8" type="primary">cdhA</name>
    <name evidence="10" type="ordered locus">Metok_0747</name>
</gene>
<feature type="binding site" evidence="8">
    <location>
        <position position="115"/>
    </location>
    <ligand>
        <name>CO</name>
        <dbReference type="ChEBI" id="CHEBI:17245"/>
    </ligand>
</feature>
<dbReference type="eggNOG" id="arCOG02428">
    <property type="taxonomic scope" value="Archaea"/>
</dbReference>
<keyword evidence="6 8" id="KW-0408">Iron</keyword>
<feature type="binding site" evidence="8">
    <location>
        <position position="77"/>
    </location>
    <ligand>
        <name>[4Fe-4S] cluster</name>
        <dbReference type="ChEBI" id="CHEBI:49883"/>
        <label>2</label>
    </ligand>
</feature>
<feature type="binding site" evidence="8">
    <location>
        <position position="316"/>
    </location>
    <ligand>
        <name>[Ni-4Fe-4S] cluster</name>
        <dbReference type="ChEBI" id="CHEBI:47739"/>
    </ligand>
</feature>
<comment type="cofactor">
    <cofactor evidence="8">
        <name>[Ni-4Fe-4S] cluster</name>
        <dbReference type="ChEBI" id="CHEBI:47739"/>
    </cofactor>
    <text evidence="8">Binds 2 [Ni-4Fe-4S] clusters per heterotetramer.</text>
</comment>
<dbReference type="GO" id="GO:0016151">
    <property type="term" value="F:nickel cation binding"/>
    <property type="evidence" value="ECO:0007669"/>
    <property type="project" value="UniProtKB-UniRule"/>
</dbReference>
<evidence type="ECO:0000256" key="8">
    <source>
        <dbReference type="HAMAP-Rule" id="MF_01137"/>
    </source>
</evidence>
<dbReference type="InterPro" id="IPR004137">
    <property type="entry name" value="HCP/CODH"/>
</dbReference>
<dbReference type="GO" id="GO:0005506">
    <property type="term" value="F:iron ion binding"/>
    <property type="evidence" value="ECO:0007669"/>
    <property type="project" value="UniProtKB-UniRule"/>
</dbReference>
<feature type="binding site" evidence="8">
    <location>
        <position position="456"/>
    </location>
    <ligand>
        <name>[4Fe-4S] cluster</name>
        <dbReference type="ChEBI" id="CHEBI:49883"/>
        <label>3</label>
    </ligand>
</feature>
<feature type="binding site" evidence="8">
    <location>
        <position position="452"/>
    </location>
    <ligand>
        <name>[4Fe-4S] cluster</name>
        <dbReference type="ChEBI" id="CHEBI:49883"/>
        <label>4</label>
    </ligand>
</feature>
<dbReference type="InterPro" id="IPR011254">
    <property type="entry name" value="Prismane-like_sf"/>
</dbReference>
<evidence type="ECO:0000256" key="2">
    <source>
        <dbReference type="ARBA" id="ARBA00022596"/>
    </source>
</evidence>
<keyword evidence="3 8" id="KW-0479">Metal-binding</keyword>
<feature type="binding site" evidence="8">
    <location>
        <position position="514"/>
    </location>
    <ligand>
        <name>[Ni-4Fe-4S] cluster</name>
        <dbReference type="ChEBI" id="CHEBI:47739"/>
    </ligand>
</feature>
<dbReference type="InterPro" id="IPR004460">
    <property type="entry name" value="CdhA"/>
</dbReference>
<dbReference type="PANTHER" id="PTHR30109">
    <property type="entry name" value="HYDROXYLAMINE REDUCTASE"/>
    <property type="match status" value="1"/>
</dbReference>
<feature type="binding site" evidence="8">
    <location>
        <position position="543"/>
    </location>
    <ligand>
        <name>[Ni-4Fe-4S] cluster</name>
        <dbReference type="ChEBI" id="CHEBI:47739"/>
    </ligand>
</feature>
<comment type="cofactor">
    <cofactor evidence="8">
        <name>[4Fe-4S] cluster</name>
        <dbReference type="ChEBI" id="CHEBI:49883"/>
    </cofactor>
    <text evidence="8">Binds 7 [4Fe-4S] clusters per heterotetramer.</text>
</comment>
<feature type="binding site" evidence="8">
    <location>
        <position position="75"/>
    </location>
    <ligand>
        <name>[4Fe-4S] cluster</name>
        <dbReference type="ChEBI" id="CHEBI:49883"/>
        <label>1</label>
        <note>ligand shared between dimeric partners</note>
    </ligand>
</feature>
<dbReference type="Gene3D" id="3.40.50.2030">
    <property type="match status" value="2"/>
</dbReference>
<evidence type="ECO:0000313" key="10">
    <source>
        <dbReference type="EMBL" id="AEH06724.1"/>
    </source>
</evidence>
<dbReference type="Gene3D" id="1.10.8.190">
    <property type="entry name" value="Carbon monoxide dehydrogenase alpha subunit. Chain M, domain 1"/>
    <property type="match status" value="1"/>
</dbReference>
<proteinExistence type="inferred from homology"/>
<organism evidence="10 11">
    <name type="scientific">Methanothermococcus okinawensis (strain DSM 14208 / JCM 11175 / IH1)</name>
    <dbReference type="NCBI Taxonomy" id="647113"/>
    <lineage>
        <taxon>Archaea</taxon>
        <taxon>Methanobacteriati</taxon>
        <taxon>Methanobacteriota</taxon>
        <taxon>Methanomada group</taxon>
        <taxon>Methanococci</taxon>
        <taxon>Methanococcales</taxon>
        <taxon>Methanococcaceae</taxon>
        <taxon>Methanothermococcus</taxon>
    </lineage>
</organism>
<dbReference type="GO" id="GO:0004601">
    <property type="term" value="F:peroxidase activity"/>
    <property type="evidence" value="ECO:0007669"/>
    <property type="project" value="TreeGrafter"/>
</dbReference>
<protein>
    <recommendedName>
        <fullName evidence="8">Acetyl-CoA decarbonylase/synthase complex subunit alpha</fullName>
        <shortName evidence="8">ACDS complex subunit alpha</shortName>
        <ecNumber evidence="8">1.2.7.4</ecNumber>
    </recommendedName>
    <alternativeName>
        <fullName evidence="8">ACDS complex carbon monoxide dehydrogenase subunit alpha</fullName>
        <shortName evidence="8">ACDS CODH subunit alpha</shortName>
    </alternativeName>
</protein>
<dbReference type="Gene3D" id="3.30.70.20">
    <property type="match status" value="1"/>
</dbReference>
<dbReference type="PROSITE" id="PS51379">
    <property type="entry name" value="4FE4S_FER_2"/>
    <property type="match status" value="1"/>
</dbReference>
<comment type="function">
    <text evidence="8">Part of the ACDS complex that catalyzes the reversible cleavage of acetyl-CoA, allowing autotrophic growth from CO(2). The alpha-epsilon subcomponent functions as a carbon monoxide dehydrogenase.</text>
</comment>
<dbReference type="PANTHER" id="PTHR30109:SF6">
    <property type="entry name" value="ACETYL-COA DECARBONYLASE_SYNTHASE COMPLEX SUBUNIT ALPHA"/>
    <property type="match status" value="1"/>
</dbReference>
<dbReference type="HOGENOM" id="CLU_361186_0_0_2"/>
<keyword evidence="7 8" id="KW-0411">Iron-sulfur</keyword>
<comment type="subunit">
    <text evidence="8">Heterotetramer of two alpha and two epsilon subunits. The ACDS complex is made up of alpha, epsilon, beta, gamma and delta subunits with a probable stoichiometry of (alpha(2)epsilon(2))(4)-beta(8)-(gamma(1)delta(1))(8).</text>
</comment>
<evidence type="ECO:0000256" key="3">
    <source>
        <dbReference type="ARBA" id="ARBA00022723"/>
    </source>
</evidence>
<feature type="binding site" evidence="8">
    <location>
        <position position="449"/>
    </location>
    <ligand>
        <name>[4Fe-4S] cluster</name>
        <dbReference type="ChEBI" id="CHEBI:49883"/>
        <label>4</label>
    </ligand>
</feature>
<comment type="catalytic activity">
    <reaction evidence="8">
        <text>CO + 2 oxidized [2Fe-2S]-[ferredoxin] + H2O = 2 reduced [2Fe-2S]-[ferredoxin] + CO2 + 2 H(+)</text>
        <dbReference type="Rhea" id="RHEA:21040"/>
        <dbReference type="Rhea" id="RHEA-COMP:10000"/>
        <dbReference type="Rhea" id="RHEA-COMP:10001"/>
        <dbReference type="ChEBI" id="CHEBI:15377"/>
        <dbReference type="ChEBI" id="CHEBI:15378"/>
        <dbReference type="ChEBI" id="CHEBI:16526"/>
        <dbReference type="ChEBI" id="CHEBI:17245"/>
        <dbReference type="ChEBI" id="CHEBI:33737"/>
        <dbReference type="ChEBI" id="CHEBI:33738"/>
        <dbReference type="EC" id="1.2.7.4"/>
    </reaction>
</comment>
<feature type="binding site" evidence="8">
    <location>
        <position position="414"/>
    </location>
    <ligand>
        <name>[4Fe-4S] cluster</name>
        <dbReference type="ChEBI" id="CHEBI:49883"/>
        <label>3</label>
    </ligand>
</feature>
<dbReference type="SUPFAM" id="SSF46548">
    <property type="entry name" value="alpha-helical ferredoxin"/>
    <property type="match status" value="1"/>
</dbReference>
<dbReference type="EMBL" id="CP002792">
    <property type="protein sequence ID" value="AEH06724.1"/>
    <property type="molecule type" value="Genomic_DNA"/>
</dbReference>
<dbReference type="GO" id="GO:0051539">
    <property type="term" value="F:4 iron, 4 sulfur cluster binding"/>
    <property type="evidence" value="ECO:0007669"/>
    <property type="project" value="UniProtKB-KW"/>
</dbReference>
<feature type="binding site" evidence="8">
    <location>
        <position position="578"/>
    </location>
    <ligand>
        <name>[Ni-4Fe-4S] cluster</name>
        <dbReference type="ChEBI" id="CHEBI:47739"/>
    </ligand>
</feature>
<evidence type="ECO:0000259" key="9">
    <source>
        <dbReference type="PROSITE" id="PS51379"/>
    </source>
</evidence>
<dbReference type="GO" id="GO:0043885">
    <property type="term" value="F:anaerobic carbon-monoxide dehydrogenase activity"/>
    <property type="evidence" value="ECO:0007669"/>
    <property type="project" value="UniProtKB-UniRule"/>
</dbReference>
<feature type="binding site" evidence="8">
    <location>
        <position position="82"/>
    </location>
    <ligand>
        <name>[4Fe-4S] cluster</name>
        <dbReference type="ChEBI" id="CHEBI:49883"/>
        <label>2</label>
    </ligand>
</feature>
<feature type="binding site" evidence="8">
    <location>
        <position position="277"/>
    </location>
    <ligand>
        <name>[Ni-4Fe-4S] cluster</name>
        <dbReference type="ChEBI" id="CHEBI:47739"/>
    </ligand>
</feature>
<dbReference type="PROSITE" id="PS00198">
    <property type="entry name" value="4FE4S_FER_1"/>
    <property type="match status" value="2"/>
</dbReference>
<dbReference type="InterPro" id="IPR016099">
    <property type="entry name" value="Prismane-like_a/b-sand"/>
</dbReference>
<comment type="similarity">
    <text evidence="8">Belongs to the Ni-containing carbon monoxide dehydrogenase family.</text>
</comment>
<sequence length="774" mass="86184">MKVEGDIKKIVSPLLKSKNLKITGSIKIGDNEEFHEDWEPMGPTPKPKIPDLRKWDFKLLKRYPPFYMPICDMCCLCTFGKCDLSRGKKGACGINIKAQQSRIVLIACCIGAACHAGHSRHVLHSLIERLGKDYPIDLGNSIDVEAPITRTVMGIKPKTLGDLEKVLDYCEEQITHLLSAAHTGQEGSYLDFESKSLHAGMIDDLAREVGDLAQIVGYNMPKGDIDAPLIEMGLKCVNKNKPVILCIGHNVVPGAEIMDYIENNNLEDEIEVCGICCTAIDVSRYNDRAKVIGPLSRQLMFVRSGVADVVVVDEQCIRTDILEESINTGAVLIATNEKMCLGLEDLSHLSEDEIIAKILRDRAGLILDEYKVGKVATELARIISKERKDKKDKCLPTLEEVRVLANKCTECGWCDRVCPNSFEVMNAMIGAKEGNFDKFKELYRKCYGCGRCECECERKLPIVSMTTKVGDYFFKDWDFKMRAGRGPVQDVEIRNVGAPIVFGDIPGIVALVGCSNHPNGEEEVAMIAKEFLERKYIVVTTGCAAMAIGMWKDKDGKTLYDKYPGEFKAGGLVNCGSCLSNCHVTGAAIKVANIFARLPLRGNYEEVADYILNKVGAVGVAWGAMSQKAASIATGANRWGVPVITGPHSTKYRRMYLSDGKDFEVFDKASKEYMKIGPVPEHLITSAENMKECICMIPKLCMRASDGPKGRGMKVYHYVSVYEKYFGCMPPDLEKFVRTEADIPFMMKDKILNYLKEKNWKPREKIPKDPTLIY</sequence>
<evidence type="ECO:0000256" key="1">
    <source>
        <dbReference type="ARBA" id="ARBA00022485"/>
    </source>
</evidence>
<evidence type="ECO:0000313" key="11">
    <source>
        <dbReference type="Proteomes" id="UP000009296"/>
    </source>
</evidence>
<comment type="domain">
    <text evidence="8">Cluster B is an all-cysteinyl-liganded 4Fe-4S cluster; cluster C is a mixed Ni-Fe-S cluster which is the active site of CO oxidation. Cluster D is also an all-cysteinyl-liganded 4Fe-4S cluster that bridges the two subunits of the CODH dimer. Contains two additional 4Fe-4S clusters, dubbed E and F, that probably transport electrons from ferredoxin to the B cluster.</text>
</comment>
<evidence type="ECO:0000256" key="6">
    <source>
        <dbReference type="ARBA" id="ARBA00023004"/>
    </source>
</evidence>
<dbReference type="InterPro" id="IPR017900">
    <property type="entry name" value="4Fe4S_Fe_S_CS"/>
</dbReference>
<name>F8AM39_METOI</name>
<feature type="binding site" evidence="8">
    <location>
        <position position="92"/>
    </location>
    <ligand>
        <name>[4Fe-4S] cluster</name>
        <dbReference type="ChEBI" id="CHEBI:49883"/>
        <label>2</label>
    </ligand>
</feature>
<dbReference type="STRING" id="647113.Metok_0747"/>
<evidence type="ECO:0000256" key="4">
    <source>
        <dbReference type="ARBA" id="ARBA00022737"/>
    </source>
</evidence>
<dbReference type="EC" id="1.2.7.4" evidence="8"/>
<keyword evidence="1 8" id="KW-0004">4Fe-4S</keyword>
<dbReference type="GO" id="GO:0042542">
    <property type="term" value="P:response to hydrogen peroxide"/>
    <property type="evidence" value="ECO:0007669"/>
    <property type="project" value="TreeGrafter"/>
</dbReference>
<feature type="binding site" evidence="8">
    <location>
        <position position="411"/>
    </location>
    <ligand>
        <name>[4Fe-4S] cluster</name>
        <dbReference type="ChEBI" id="CHEBI:49883"/>
        <label>3</label>
    </ligand>
</feature>
<dbReference type="KEGG" id="mok:Metok_0747"/>
<keyword evidence="11" id="KW-1185">Reference proteome</keyword>
<evidence type="ECO:0000256" key="5">
    <source>
        <dbReference type="ARBA" id="ARBA00023002"/>
    </source>
</evidence>
<dbReference type="AlphaFoldDB" id="F8AM39"/>
<feature type="binding site" evidence="8">
    <location>
        <position position="418"/>
    </location>
    <ligand>
        <name>[4Fe-4S] cluster</name>
        <dbReference type="ChEBI" id="CHEBI:49883"/>
        <label>4</label>
    </ligand>
</feature>
<dbReference type="Proteomes" id="UP000009296">
    <property type="component" value="Chromosome"/>
</dbReference>
<feature type="binding site" evidence="8">
    <location>
        <position position="446"/>
    </location>
    <ligand>
        <name>[4Fe-4S] cluster</name>
        <dbReference type="ChEBI" id="CHEBI:49883"/>
        <label>4</label>
    </ligand>
</feature>
<feature type="binding site" evidence="8">
    <location>
        <position position="74"/>
    </location>
    <ligand>
        <name>[4Fe-4S] cluster</name>
        <dbReference type="ChEBI" id="CHEBI:49883"/>
        <label>2</label>
    </ligand>
</feature>
<reference evidence="10" key="1">
    <citation type="submission" date="2011-05" db="EMBL/GenBank/DDBJ databases">
        <title>Complete sequence of chromosome of Methanothermococcus okinawensis IH1.</title>
        <authorList>
            <consortium name="US DOE Joint Genome Institute"/>
            <person name="Lucas S."/>
            <person name="Han J."/>
            <person name="Lapidus A."/>
            <person name="Cheng J.-F."/>
            <person name="Goodwin L."/>
            <person name="Pitluck S."/>
            <person name="Peters L."/>
            <person name="Mikhailova N."/>
            <person name="Held B."/>
            <person name="Han C."/>
            <person name="Tapia R."/>
            <person name="Land M."/>
            <person name="Hauser L."/>
            <person name="Kyrpides N."/>
            <person name="Ivanova N."/>
            <person name="Pagani I."/>
            <person name="Sieprawska-Lupa M."/>
            <person name="Takai K."/>
            <person name="Miyazaki J."/>
            <person name="Whitman W."/>
            <person name="Woyke T."/>
        </authorList>
    </citation>
    <scope>NUCLEOTIDE SEQUENCE [LARGE SCALE GENOMIC DNA]</scope>
    <source>
        <strain evidence="10">IH1</strain>
    </source>
</reference>
<feature type="binding site" evidence="8">
    <location>
        <position position="249"/>
    </location>
    <ligand>
        <name>[Ni-4Fe-4S] cluster</name>
        <dbReference type="ChEBI" id="CHEBI:47739"/>
    </ligand>
</feature>
<feature type="binding site" evidence="8">
    <location>
        <position position="408"/>
    </location>
    <ligand>
        <name>[4Fe-4S] cluster</name>
        <dbReference type="ChEBI" id="CHEBI:49883"/>
        <label>3</label>
    </ligand>
</feature>
<dbReference type="GO" id="GO:0050418">
    <property type="term" value="F:hydroxylamine reductase activity"/>
    <property type="evidence" value="ECO:0007669"/>
    <property type="project" value="TreeGrafter"/>
</dbReference>
<keyword evidence="5 8" id="KW-0560">Oxidoreductase</keyword>
<keyword evidence="4" id="KW-0677">Repeat</keyword>
<evidence type="ECO:0000256" key="7">
    <source>
        <dbReference type="ARBA" id="ARBA00023014"/>
    </source>
</evidence>
<feature type="binding site" evidence="8">
    <location>
        <position position="71"/>
    </location>
    <ligand>
        <name>[4Fe-4S] cluster</name>
        <dbReference type="ChEBI" id="CHEBI:49883"/>
        <label>1</label>
        <note>ligand shared between dimeric partners</note>
    </ligand>
</feature>
<keyword evidence="2 8" id="KW-0533">Nickel</keyword>
<dbReference type="GO" id="GO:0006084">
    <property type="term" value="P:acetyl-CoA metabolic process"/>
    <property type="evidence" value="ECO:0007669"/>
    <property type="project" value="InterPro"/>
</dbReference>
<dbReference type="GeneID" id="10772891"/>